<name>A0A2U2DNV9_9HYPH</name>
<dbReference type="EMBL" id="QFBC01000007">
    <property type="protein sequence ID" value="PWE55008.1"/>
    <property type="molecule type" value="Genomic_DNA"/>
</dbReference>
<proteinExistence type="predicted"/>
<dbReference type="Proteomes" id="UP000245252">
    <property type="component" value="Unassembled WGS sequence"/>
</dbReference>
<dbReference type="AlphaFoldDB" id="A0A2U2DNV9"/>
<keyword evidence="3" id="KW-1185">Reference proteome</keyword>
<gene>
    <name evidence="2" type="ORF">DEM27_16255</name>
</gene>
<accession>A0A2U2DNV9</accession>
<evidence type="ECO:0000313" key="3">
    <source>
        <dbReference type="Proteomes" id="UP000245252"/>
    </source>
</evidence>
<comment type="caution">
    <text evidence="2">The sequence shown here is derived from an EMBL/GenBank/DDBJ whole genome shotgun (WGS) entry which is preliminary data.</text>
</comment>
<sequence>MESGAVGLFHSAAAPKAGCDAASGVFAPSSADLEKYRRHVAHFDLPEHEKTELLRTVWNIMQSFVDRAFGEDSVQLAVEKPEAKDESGDSTVIPSLSNNNSTSSHNLSDAFNLSAKKRRQKKR</sequence>
<organism evidence="2 3">
    <name type="scientific">Metarhizobium album</name>
    <dbReference type="NCBI Taxonomy" id="2182425"/>
    <lineage>
        <taxon>Bacteria</taxon>
        <taxon>Pseudomonadati</taxon>
        <taxon>Pseudomonadota</taxon>
        <taxon>Alphaproteobacteria</taxon>
        <taxon>Hyphomicrobiales</taxon>
        <taxon>Rhizobiaceae</taxon>
        <taxon>Metarhizobium</taxon>
    </lineage>
</organism>
<evidence type="ECO:0000256" key="1">
    <source>
        <dbReference type="SAM" id="MobiDB-lite"/>
    </source>
</evidence>
<reference evidence="2 3" key="1">
    <citation type="submission" date="2018-05" db="EMBL/GenBank/DDBJ databases">
        <title>The draft genome of strain NS-104.</title>
        <authorList>
            <person name="Hang P."/>
            <person name="Jiang J."/>
        </authorList>
    </citation>
    <scope>NUCLEOTIDE SEQUENCE [LARGE SCALE GENOMIC DNA]</scope>
    <source>
        <strain evidence="2 3">NS-104</strain>
    </source>
</reference>
<feature type="region of interest" description="Disordered" evidence="1">
    <location>
        <begin position="80"/>
        <end position="123"/>
    </location>
</feature>
<evidence type="ECO:0000313" key="2">
    <source>
        <dbReference type="EMBL" id="PWE55008.1"/>
    </source>
</evidence>
<protein>
    <submittedName>
        <fullName evidence="2">Uncharacterized protein</fullName>
    </submittedName>
</protein>
<feature type="compositionally biased region" description="Low complexity" evidence="1">
    <location>
        <begin position="95"/>
        <end position="108"/>
    </location>
</feature>